<reference evidence="2" key="1">
    <citation type="submission" date="2020-05" db="EMBL/GenBank/DDBJ databases">
        <authorList>
            <person name="Chiriac C."/>
            <person name="Salcher M."/>
            <person name="Ghai R."/>
            <person name="Kavagutti S V."/>
        </authorList>
    </citation>
    <scope>NUCLEOTIDE SEQUENCE</scope>
</reference>
<gene>
    <name evidence="2" type="ORF">UFOVP1604_255</name>
</gene>
<name>A0A6J5SUE5_9CAUD</name>
<evidence type="ECO:0000256" key="1">
    <source>
        <dbReference type="SAM" id="MobiDB-lite"/>
    </source>
</evidence>
<organism evidence="2">
    <name type="scientific">uncultured Caudovirales phage</name>
    <dbReference type="NCBI Taxonomy" id="2100421"/>
    <lineage>
        <taxon>Viruses</taxon>
        <taxon>Duplodnaviria</taxon>
        <taxon>Heunggongvirae</taxon>
        <taxon>Uroviricota</taxon>
        <taxon>Caudoviricetes</taxon>
        <taxon>Peduoviridae</taxon>
        <taxon>Maltschvirus</taxon>
        <taxon>Maltschvirus maltsch</taxon>
    </lineage>
</organism>
<dbReference type="EMBL" id="LR797474">
    <property type="protein sequence ID" value="CAB4219172.1"/>
    <property type="molecule type" value="Genomic_DNA"/>
</dbReference>
<sequence>MAEDTNTPIVEDEALAFLEKEDAKYGKNTNGPIDSKPAEPVSPISSLGQAISLQPTSTVSGANDNYWKNIPLENLPSRGMFYADGSELTIRAATVSEIRQWSTIDESDVLDIDDKLNFIIEKCTRFKIKGGQSWLTWRDIVEVDRLYIIFIIHEITFPEGQNELSTKMECTQTCSEDGGWSDDVKVKSNMLQLFEMPEEINQWYSAQYRCFEVVSPKLNETFYLYMPTLGVIERLRKRISEAKSQSKTIDKSFIKVAPYLVQDWSKFGQPEYTASQSETFNWHLNKFTFVTKFAELMQGSRESALTTVCPKCGSTLSSSIFSSDSFTIKDLFLISGRLNELI</sequence>
<feature type="region of interest" description="Disordered" evidence="1">
    <location>
        <begin position="21"/>
        <end position="41"/>
    </location>
</feature>
<protein>
    <submittedName>
        <fullName evidence="2">Uncharacterized protein</fullName>
    </submittedName>
</protein>
<proteinExistence type="predicted"/>
<accession>A0A6J5SUE5</accession>
<evidence type="ECO:0000313" key="2">
    <source>
        <dbReference type="EMBL" id="CAB4219172.1"/>
    </source>
</evidence>